<sequence length="355" mass="40821">MDQDKSMPLLEISETGKKKLNKCCKLNYSIAAIILCSSIAIFILNLVIKSQFQLRLVLGITQSAFGLLLALILIYLTYFRKVKLFLVHSVASATIGLIYDALILNVIVRYSKNDPNYSKAQIELSDIILGFVFTMIQTFSLFISIFLLVKMKRAYKLCKKFTYENFQVSLQEEQKSTTPVQTSLSKQNAFFSDKDQTSEERNDQKQQVDFFENCSQYTDSVISDIENSIPNKKKKALKSMDVLQNTDSDAQNQKSHTTKSDRNNSSSMAHQPAKQYLSLQQNDKIYEGEEEDEDESEYQVYNKILTPQNQNEYGFNENQNAREKSFSNPKNEKKKQKNTYESKSYYNTTIDLANS</sequence>
<evidence type="ECO:0000313" key="3">
    <source>
        <dbReference type="EMBL" id="EAS04867.2"/>
    </source>
</evidence>
<gene>
    <name evidence="3" type="ORF">TTHERM_00469160</name>
</gene>
<dbReference type="EMBL" id="GG662441">
    <property type="protein sequence ID" value="EAS04867.2"/>
    <property type="molecule type" value="Genomic_DNA"/>
</dbReference>
<feature type="compositionally biased region" description="Polar residues" evidence="1">
    <location>
        <begin position="245"/>
        <end position="255"/>
    </location>
</feature>
<organism evidence="3 4">
    <name type="scientific">Tetrahymena thermophila (strain SB210)</name>
    <dbReference type="NCBI Taxonomy" id="312017"/>
    <lineage>
        <taxon>Eukaryota</taxon>
        <taxon>Sar</taxon>
        <taxon>Alveolata</taxon>
        <taxon>Ciliophora</taxon>
        <taxon>Intramacronucleata</taxon>
        <taxon>Oligohymenophorea</taxon>
        <taxon>Hymenostomatida</taxon>
        <taxon>Tetrahymenina</taxon>
        <taxon>Tetrahymenidae</taxon>
        <taxon>Tetrahymena</taxon>
    </lineage>
</organism>
<name>I7MAM2_TETTS</name>
<keyword evidence="2 3" id="KW-0812">Transmembrane</keyword>
<keyword evidence="2" id="KW-0472">Membrane</keyword>
<keyword evidence="4" id="KW-1185">Reference proteome</keyword>
<evidence type="ECO:0000256" key="1">
    <source>
        <dbReference type="SAM" id="MobiDB-lite"/>
    </source>
</evidence>
<dbReference type="Proteomes" id="UP000009168">
    <property type="component" value="Unassembled WGS sequence"/>
</dbReference>
<evidence type="ECO:0000256" key="2">
    <source>
        <dbReference type="SAM" id="Phobius"/>
    </source>
</evidence>
<protein>
    <submittedName>
        <fullName evidence="3">Transmembrane protein, putative</fullName>
    </submittedName>
</protein>
<feature type="region of interest" description="Disordered" evidence="1">
    <location>
        <begin position="245"/>
        <end position="355"/>
    </location>
</feature>
<feature type="compositionally biased region" description="Polar residues" evidence="1">
    <location>
        <begin position="339"/>
        <end position="355"/>
    </location>
</feature>
<accession>I7MAM2</accession>
<reference evidence="4" key="1">
    <citation type="journal article" date="2006" name="PLoS Biol.">
        <title>Macronuclear genome sequence of the ciliate Tetrahymena thermophila, a model eukaryote.</title>
        <authorList>
            <person name="Eisen J.A."/>
            <person name="Coyne R.S."/>
            <person name="Wu M."/>
            <person name="Wu D."/>
            <person name="Thiagarajan M."/>
            <person name="Wortman J.R."/>
            <person name="Badger J.H."/>
            <person name="Ren Q."/>
            <person name="Amedeo P."/>
            <person name="Jones K.M."/>
            <person name="Tallon L.J."/>
            <person name="Delcher A.L."/>
            <person name="Salzberg S.L."/>
            <person name="Silva J.C."/>
            <person name="Haas B.J."/>
            <person name="Majoros W.H."/>
            <person name="Farzad M."/>
            <person name="Carlton J.M."/>
            <person name="Smith R.K. Jr."/>
            <person name="Garg J."/>
            <person name="Pearlman R.E."/>
            <person name="Karrer K.M."/>
            <person name="Sun L."/>
            <person name="Manning G."/>
            <person name="Elde N.C."/>
            <person name="Turkewitz A.P."/>
            <person name="Asai D.J."/>
            <person name="Wilkes D.E."/>
            <person name="Wang Y."/>
            <person name="Cai H."/>
            <person name="Collins K."/>
            <person name="Stewart B.A."/>
            <person name="Lee S.R."/>
            <person name="Wilamowska K."/>
            <person name="Weinberg Z."/>
            <person name="Ruzzo W.L."/>
            <person name="Wloga D."/>
            <person name="Gaertig J."/>
            <person name="Frankel J."/>
            <person name="Tsao C.-C."/>
            <person name="Gorovsky M.A."/>
            <person name="Keeling P.J."/>
            <person name="Waller R.F."/>
            <person name="Patron N.J."/>
            <person name="Cherry J.M."/>
            <person name="Stover N.A."/>
            <person name="Krieger C.J."/>
            <person name="del Toro C."/>
            <person name="Ryder H.F."/>
            <person name="Williamson S.C."/>
            <person name="Barbeau R.A."/>
            <person name="Hamilton E.P."/>
            <person name="Orias E."/>
        </authorList>
    </citation>
    <scope>NUCLEOTIDE SEQUENCE [LARGE SCALE GENOMIC DNA]</scope>
    <source>
        <strain evidence="4">SB210</strain>
    </source>
</reference>
<dbReference type="RefSeq" id="XP_001025112.2">
    <property type="nucleotide sequence ID" value="XM_001025112.2"/>
</dbReference>
<feature type="transmembrane region" description="Helical" evidence="2">
    <location>
        <begin position="127"/>
        <end position="149"/>
    </location>
</feature>
<feature type="transmembrane region" description="Helical" evidence="2">
    <location>
        <begin position="54"/>
        <end position="78"/>
    </location>
</feature>
<feature type="compositionally biased region" description="Polar residues" evidence="1">
    <location>
        <begin position="305"/>
        <end position="319"/>
    </location>
</feature>
<dbReference type="AlphaFoldDB" id="I7MAM2"/>
<feature type="transmembrane region" description="Helical" evidence="2">
    <location>
        <begin position="26"/>
        <end position="48"/>
    </location>
</feature>
<feature type="compositionally biased region" description="Acidic residues" evidence="1">
    <location>
        <begin position="288"/>
        <end position="297"/>
    </location>
</feature>
<dbReference type="InParanoid" id="I7MAM2"/>
<feature type="transmembrane region" description="Helical" evidence="2">
    <location>
        <begin position="85"/>
        <end position="107"/>
    </location>
</feature>
<proteinExistence type="predicted"/>
<dbReference type="KEGG" id="tet:TTHERM_00469160"/>
<dbReference type="GeneID" id="7824880"/>
<keyword evidence="2" id="KW-1133">Transmembrane helix</keyword>
<evidence type="ECO:0000313" key="4">
    <source>
        <dbReference type="Proteomes" id="UP000009168"/>
    </source>
</evidence>